<evidence type="ECO:0000313" key="2">
    <source>
        <dbReference type="EMBL" id="CAI9293987.1"/>
    </source>
</evidence>
<keyword evidence="3" id="KW-1185">Reference proteome</keyword>
<gene>
    <name evidence="2" type="ORF">LSALG_LOCUS32982</name>
</gene>
<dbReference type="PANTHER" id="PTHR31973">
    <property type="entry name" value="POLYPROTEIN, PUTATIVE-RELATED"/>
    <property type="match status" value="1"/>
</dbReference>
<dbReference type="AlphaFoldDB" id="A0AA35ZLI3"/>
<dbReference type="Proteomes" id="UP001177003">
    <property type="component" value="Chromosome 7"/>
</dbReference>
<sequence>MASSDKGYADPFVGIHEPFIGLSEMDFELHDIYMDHEPEEEFVSSLDKCKDIFLNVLLSDENLRNSSMVDEIRAEVYHATDWQSDEDEQEVKGELLTTIGRDANNQVYPIAWAVVDVENKSNWTWFLELLIGDLDLIDGRGLVVISDQHKILQLVSEQESYL</sequence>
<dbReference type="EMBL" id="OX465083">
    <property type="protein sequence ID" value="CAI9293987.1"/>
    <property type="molecule type" value="Genomic_DNA"/>
</dbReference>
<evidence type="ECO:0000313" key="3">
    <source>
        <dbReference type="Proteomes" id="UP001177003"/>
    </source>
</evidence>
<dbReference type="Pfam" id="PF10551">
    <property type="entry name" value="MULE"/>
    <property type="match status" value="1"/>
</dbReference>
<dbReference type="InterPro" id="IPR018289">
    <property type="entry name" value="MULE_transposase_dom"/>
</dbReference>
<proteinExistence type="predicted"/>
<dbReference type="PANTHER" id="PTHR31973:SF187">
    <property type="entry name" value="MUTATOR TRANSPOSASE MUDRA PROTEIN"/>
    <property type="match status" value="1"/>
</dbReference>
<reference evidence="2" key="1">
    <citation type="submission" date="2023-04" db="EMBL/GenBank/DDBJ databases">
        <authorList>
            <person name="Vijverberg K."/>
            <person name="Xiong W."/>
            <person name="Schranz E."/>
        </authorList>
    </citation>
    <scope>NUCLEOTIDE SEQUENCE</scope>
</reference>
<feature type="domain" description="MULE transposase" evidence="1">
    <location>
        <begin position="90"/>
        <end position="153"/>
    </location>
</feature>
<protein>
    <recommendedName>
        <fullName evidence="1">MULE transposase domain-containing protein</fullName>
    </recommendedName>
</protein>
<accession>A0AA35ZLI3</accession>
<evidence type="ECO:0000259" key="1">
    <source>
        <dbReference type="Pfam" id="PF10551"/>
    </source>
</evidence>
<name>A0AA35ZLI3_LACSI</name>
<organism evidence="2 3">
    <name type="scientific">Lactuca saligna</name>
    <name type="common">Willowleaf lettuce</name>
    <dbReference type="NCBI Taxonomy" id="75948"/>
    <lineage>
        <taxon>Eukaryota</taxon>
        <taxon>Viridiplantae</taxon>
        <taxon>Streptophyta</taxon>
        <taxon>Embryophyta</taxon>
        <taxon>Tracheophyta</taxon>
        <taxon>Spermatophyta</taxon>
        <taxon>Magnoliopsida</taxon>
        <taxon>eudicotyledons</taxon>
        <taxon>Gunneridae</taxon>
        <taxon>Pentapetalae</taxon>
        <taxon>asterids</taxon>
        <taxon>campanulids</taxon>
        <taxon>Asterales</taxon>
        <taxon>Asteraceae</taxon>
        <taxon>Cichorioideae</taxon>
        <taxon>Cichorieae</taxon>
        <taxon>Lactucinae</taxon>
        <taxon>Lactuca</taxon>
    </lineage>
</organism>